<gene>
    <name evidence="10" type="ORF">ACFSVN_03490</name>
</gene>
<proteinExistence type="predicted"/>
<evidence type="ECO:0000256" key="6">
    <source>
        <dbReference type="ARBA" id="ARBA00023212"/>
    </source>
</evidence>
<evidence type="ECO:0000256" key="8">
    <source>
        <dbReference type="ARBA" id="ARBA00041958"/>
    </source>
</evidence>
<evidence type="ECO:0000256" key="3">
    <source>
        <dbReference type="ARBA" id="ARBA00022490"/>
    </source>
</evidence>
<dbReference type="Gene3D" id="1.25.40.10">
    <property type="entry name" value="Tetratricopeptide repeat domain"/>
    <property type="match status" value="2"/>
</dbReference>
<keyword evidence="5 9" id="KW-0802">TPR repeat</keyword>
<comment type="caution">
    <text evidence="10">The sequence shown here is derived from an EMBL/GenBank/DDBJ whole genome shotgun (WGS) entry which is preliminary data.</text>
</comment>
<dbReference type="Pfam" id="PF21033">
    <property type="entry name" value="RMD1-3"/>
    <property type="match status" value="1"/>
</dbReference>
<evidence type="ECO:0000256" key="2">
    <source>
        <dbReference type="ARBA" id="ARBA00011375"/>
    </source>
</evidence>
<organism evidence="10 11">
    <name type="scientific">Gracilimonas halophila</name>
    <dbReference type="NCBI Taxonomy" id="1834464"/>
    <lineage>
        <taxon>Bacteria</taxon>
        <taxon>Pseudomonadati</taxon>
        <taxon>Balneolota</taxon>
        <taxon>Balneolia</taxon>
        <taxon>Balneolales</taxon>
        <taxon>Balneolaceae</taxon>
        <taxon>Gracilimonas</taxon>
    </lineage>
</organism>
<evidence type="ECO:0000256" key="9">
    <source>
        <dbReference type="PROSITE-ProRule" id="PRU00339"/>
    </source>
</evidence>
<dbReference type="InterPro" id="IPR049039">
    <property type="entry name" value="RMD1-3_a_helical_rpt"/>
</dbReference>
<comment type="subunit">
    <text evidence="2">Interacts with microtubules.</text>
</comment>
<keyword evidence="11" id="KW-1185">Reference proteome</keyword>
<dbReference type="InterPro" id="IPR011990">
    <property type="entry name" value="TPR-like_helical_dom_sf"/>
</dbReference>
<dbReference type="PROSITE" id="PS50005">
    <property type="entry name" value="TPR"/>
    <property type="match status" value="1"/>
</dbReference>
<evidence type="ECO:0000256" key="7">
    <source>
        <dbReference type="ARBA" id="ARBA00039966"/>
    </source>
</evidence>
<feature type="repeat" description="TPR" evidence="9">
    <location>
        <begin position="194"/>
        <end position="227"/>
    </location>
</feature>
<keyword evidence="6" id="KW-0206">Cytoskeleton</keyword>
<dbReference type="RefSeq" id="WP_390298672.1">
    <property type="nucleotide sequence ID" value="NZ_JBHULI010000003.1"/>
</dbReference>
<keyword evidence="3" id="KW-0963">Cytoplasm</keyword>
<name>A0ABW5JGC8_9BACT</name>
<accession>A0ABW5JGC8</accession>
<dbReference type="SMART" id="SM00028">
    <property type="entry name" value="TPR"/>
    <property type="match status" value="2"/>
</dbReference>
<evidence type="ECO:0000313" key="10">
    <source>
        <dbReference type="EMBL" id="MFD2531503.1"/>
    </source>
</evidence>
<dbReference type="EMBL" id="JBHULI010000003">
    <property type="protein sequence ID" value="MFD2531503.1"/>
    <property type="molecule type" value="Genomic_DNA"/>
</dbReference>
<evidence type="ECO:0000256" key="1">
    <source>
        <dbReference type="ARBA" id="ARBA00004245"/>
    </source>
</evidence>
<dbReference type="PANTHER" id="PTHR16056">
    <property type="entry name" value="REGULATOR OF MICROTUBULE DYNAMICS PROTEIN"/>
    <property type="match status" value="1"/>
</dbReference>
<reference evidence="11" key="1">
    <citation type="journal article" date="2019" name="Int. J. Syst. Evol. Microbiol.">
        <title>The Global Catalogue of Microorganisms (GCM) 10K type strain sequencing project: providing services to taxonomists for standard genome sequencing and annotation.</title>
        <authorList>
            <consortium name="The Broad Institute Genomics Platform"/>
            <consortium name="The Broad Institute Genome Sequencing Center for Infectious Disease"/>
            <person name="Wu L."/>
            <person name="Ma J."/>
        </authorList>
    </citation>
    <scope>NUCLEOTIDE SEQUENCE [LARGE SCALE GENOMIC DNA]</scope>
    <source>
        <strain evidence="11">KCTC 52042</strain>
    </source>
</reference>
<dbReference type="PANTHER" id="PTHR16056:SF16">
    <property type="entry name" value="REGULATOR OF MICROTUBULE DYNAMICS PROTEIN 1"/>
    <property type="match status" value="1"/>
</dbReference>
<evidence type="ECO:0000313" key="11">
    <source>
        <dbReference type="Proteomes" id="UP001597460"/>
    </source>
</evidence>
<dbReference type="SUPFAM" id="SSF48452">
    <property type="entry name" value="TPR-like"/>
    <property type="match status" value="1"/>
</dbReference>
<dbReference type="Proteomes" id="UP001597460">
    <property type="component" value="Unassembled WGS sequence"/>
</dbReference>
<evidence type="ECO:0000256" key="5">
    <source>
        <dbReference type="ARBA" id="ARBA00022803"/>
    </source>
</evidence>
<dbReference type="InterPro" id="IPR019734">
    <property type="entry name" value="TPR_rpt"/>
</dbReference>
<evidence type="ECO:0000256" key="4">
    <source>
        <dbReference type="ARBA" id="ARBA00022737"/>
    </source>
</evidence>
<sequence length="245" mass="27959">MSIPDLVKSQNSITADSIACKAADYFEEAKEEESLASYLKVLEKDPEHFDALWHTALLYARIGFRMDLQREKENYYKRSLDFAEKTLELYPDKGYSHFVYAVAQGRMSDISSSGTRIEKSHIIKEHADKAVQLLPDYGPAWHLLGVWNSKIANIGSAQRFAAGLFSRGIPEGASNKKAEEHIKKALELKPDQAIRFKFDLAQHYDRSGQKQKAIDTLKQVVQESPQNQIDEWNLQRAKKLLEELS</sequence>
<keyword evidence="4" id="KW-0677">Repeat</keyword>
<protein>
    <recommendedName>
        <fullName evidence="7">Regulator of microtubule dynamics protein 1</fullName>
    </recommendedName>
    <alternativeName>
        <fullName evidence="8">Protein FAM82B</fullName>
    </alternativeName>
</protein>
<comment type="subcellular location">
    <subcellularLocation>
        <location evidence="1">Cytoplasm</location>
        <location evidence="1">Cytoskeleton</location>
    </subcellularLocation>
</comment>